<sequence>MRAIIHLGMQKTGSSAIQAQLAQGREKLAAEGFFYPSLGEDAVAGHWQLAALWAESLPPAHHLAERLRHMGPGAADRVTLALETAIAQARAHGDGVVLLSAEHLSHPMSAPGGKRLTALFARHGVQVTALAYLRPVTDHYPSAAQQQVKRYGHKIDPALIDHLDRLETIETIYGADALRLRVFSRQSLLGGDVTADVAQWIGAVCGRALPDLGGALRANESMPAAASALLLRLGEARSPESDPRLFGLLRGAIQRAGLAFPRLTLPETWRARLEANAAPRWNAMLARSDHPEPLRAALRLREGPPSAPIPAPISAEEMRDWVDSAWDETYNAALAAWIEGSRMGPKSEVLALLRGAKAP</sequence>
<accession>A0AAE5BU49</accession>
<protein>
    <submittedName>
        <fullName evidence="1">Uncharacterized protein</fullName>
    </submittedName>
</protein>
<proteinExistence type="predicted"/>
<comment type="caution">
    <text evidence="1">The sequence shown here is derived from an EMBL/GenBank/DDBJ whole genome shotgun (WGS) entry which is preliminary data.</text>
</comment>
<dbReference type="Proteomes" id="UP001193501">
    <property type="component" value="Unassembled WGS sequence"/>
</dbReference>
<gene>
    <name evidence="1" type="ORF">GV832_07520</name>
</gene>
<evidence type="ECO:0000313" key="1">
    <source>
        <dbReference type="EMBL" id="NBZ87426.1"/>
    </source>
</evidence>
<reference evidence="1" key="1">
    <citation type="submission" date="2020-01" db="EMBL/GenBank/DDBJ databases">
        <authorList>
            <person name="Chen W.-M."/>
        </authorList>
    </citation>
    <scope>NUCLEOTIDE SEQUENCE</scope>
    <source>
        <strain evidence="1">CYK-10</strain>
    </source>
</reference>
<organism evidence="1 2">
    <name type="scientific">Stagnihabitans tardus</name>
    <dbReference type="NCBI Taxonomy" id="2699202"/>
    <lineage>
        <taxon>Bacteria</taxon>
        <taxon>Pseudomonadati</taxon>
        <taxon>Pseudomonadota</taxon>
        <taxon>Alphaproteobacteria</taxon>
        <taxon>Rhodobacterales</taxon>
        <taxon>Paracoccaceae</taxon>
        <taxon>Stagnihabitans</taxon>
    </lineage>
</organism>
<dbReference type="EMBL" id="JAABNR010000006">
    <property type="protein sequence ID" value="NBZ87426.1"/>
    <property type="molecule type" value="Genomic_DNA"/>
</dbReference>
<dbReference type="AlphaFoldDB" id="A0AAE5BU49"/>
<keyword evidence="2" id="KW-1185">Reference proteome</keyword>
<name>A0AAE5BU49_9RHOB</name>
<dbReference type="RefSeq" id="WP_168774244.1">
    <property type="nucleotide sequence ID" value="NZ_JAABNR010000006.1"/>
</dbReference>
<evidence type="ECO:0000313" key="2">
    <source>
        <dbReference type="Proteomes" id="UP001193501"/>
    </source>
</evidence>